<evidence type="ECO:0000313" key="2">
    <source>
        <dbReference type="EMBL" id="RSK41730.1"/>
    </source>
</evidence>
<dbReference type="InterPro" id="IPR021428">
    <property type="entry name" value="DUF3078"/>
</dbReference>
<evidence type="ECO:0000256" key="1">
    <source>
        <dbReference type="SAM" id="SignalP"/>
    </source>
</evidence>
<proteinExistence type="predicted"/>
<dbReference type="OrthoDB" id="1198072at2"/>
<protein>
    <submittedName>
        <fullName evidence="2">DUF3078 domain-containing protein</fullName>
    </submittedName>
</protein>
<sequence>MTKNLLTAILFLLTLSTGFAQTLEELKAKQAAKKDSIAAIQGRVDDIQKQIDEMPGWRFGAVGIIGGSFSEFNNWYAQSSPNNSSGKIGVTFTPYAKLIKENYFWYNNANVNLSWVKFDDKDDPTDEKDWREATDVFNVTSLFGYNLTKTIAVSTLAEYRTTVLDNFNDPGYLDVGVGATWKPNADLVVVVHPLNYNFVFADNDAVFDSSLGAKIVANYTKTFGGINFISNLSAFQSYKDSDLSNWTWINSASYTLWKGIGVGVEVGLRNNKQEALNYAIGQYDATTTNPEPTFDNVDNDIQVYTTFGLSYSF</sequence>
<dbReference type="EMBL" id="RWBG01000001">
    <property type="protein sequence ID" value="RSK41730.1"/>
    <property type="molecule type" value="Genomic_DNA"/>
</dbReference>
<feature type="chain" id="PRO_5018708662" evidence="1">
    <location>
        <begin position="21"/>
        <end position="313"/>
    </location>
</feature>
<dbReference type="AlphaFoldDB" id="A0A3R9P0Q7"/>
<organism evidence="2 3">
    <name type="scientific">Mangrovimonas spongiae</name>
    <dbReference type="NCBI Taxonomy" id="2494697"/>
    <lineage>
        <taxon>Bacteria</taxon>
        <taxon>Pseudomonadati</taxon>
        <taxon>Bacteroidota</taxon>
        <taxon>Flavobacteriia</taxon>
        <taxon>Flavobacteriales</taxon>
        <taxon>Flavobacteriaceae</taxon>
        <taxon>Mangrovimonas</taxon>
    </lineage>
</organism>
<keyword evidence="1" id="KW-0732">Signal</keyword>
<accession>A0A3R9P0Q7</accession>
<feature type="signal peptide" evidence="1">
    <location>
        <begin position="1"/>
        <end position="20"/>
    </location>
</feature>
<gene>
    <name evidence="2" type="ORF">EJA19_02290</name>
</gene>
<keyword evidence="3" id="KW-1185">Reference proteome</keyword>
<dbReference type="RefSeq" id="WP_125466723.1">
    <property type="nucleotide sequence ID" value="NZ_RWBG01000001.1"/>
</dbReference>
<evidence type="ECO:0000313" key="3">
    <source>
        <dbReference type="Proteomes" id="UP000270620"/>
    </source>
</evidence>
<comment type="caution">
    <text evidence="2">The sequence shown here is derived from an EMBL/GenBank/DDBJ whole genome shotgun (WGS) entry which is preliminary data.</text>
</comment>
<dbReference type="Proteomes" id="UP000270620">
    <property type="component" value="Unassembled WGS sequence"/>
</dbReference>
<name>A0A3R9P0Q7_9FLAO</name>
<reference evidence="2 3" key="1">
    <citation type="submission" date="2018-12" db="EMBL/GenBank/DDBJ databases">
        <title>Mangrovimonas spongiae sp. nov., a novel member of the genus Mangrovimonas isolated from marine sponge.</title>
        <authorList>
            <person name="Zhuang L."/>
            <person name="Luo L."/>
        </authorList>
    </citation>
    <scope>NUCLEOTIDE SEQUENCE [LARGE SCALE GENOMIC DNA]</scope>
    <source>
        <strain evidence="2 3">HN-E26</strain>
    </source>
</reference>
<dbReference type="Pfam" id="PF11276">
    <property type="entry name" value="DUF3078"/>
    <property type="match status" value="1"/>
</dbReference>